<evidence type="ECO:0000313" key="6">
    <source>
        <dbReference type="EMBL" id="MBB6481028.1"/>
    </source>
</evidence>
<comment type="caution">
    <text evidence="6">The sequence shown here is derived from an EMBL/GenBank/DDBJ whole genome shotgun (WGS) entry which is preliminary data.</text>
</comment>
<dbReference type="Pfam" id="PF10672">
    <property type="entry name" value="Methyltrans_SAM"/>
    <property type="match status" value="1"/>
</dbReference>
<keyword evidence="2 6" id="KW-0808">Transferase</keyword>
<dbReference type="AlphaFoldDB" id="A0A841REI2"/>
<dbReference type="PANTHER" id="PTHR43042:SF3">
    <property type="entry name" value="RIBOSOMAL RNA LARGE SUBUNIT METHYLTRANSFERASE YWBD-RELATED"/>
    <property type="match status" value="1"/>
</dbReference>
<sequence>MSNNFEISKILSHIRSNLTKTESRDLQRLFHGRGGTFDGLGFLNADFYPPAIFITLYEERSPGWLEEFASELMGSGSIASVVFQDRTSAPWKNSFFGEPLPLPHMVEENGLRYLVSLGKGENPGIFPDMGEGRSYLRSISSGRKVLNLFSYTCAFSVAAIAGGASYVLNVDMNSNSLSRGRENHRLNNQSLESVSFMSHNILKSFGKIVRSGPFDLVVIDPPPSQGTSFNLERDYGKILRRSAEFLTPGGEILACLNSPRYDFSWFEKFIEENSGSFRLINRLEGGESFPESGPGAGLKILHFQRNTDEPISKEHS</sequence>
<evidence type="ECO:0000256" key="4">
    <source>
        <dbReference type="SAM" id="Phobius"/>
    </source>
</evidence>
<dbReference type="PANTHER" id="PTHR43042">
    <property type="entry name" value="SAM-DEPENDENT METHYLTRANSFERASE"/>
    <property type="match status" value="1"/>
</dbReference>
<evidence type="ECO:0000256" key="2">
    <source>
        <dbReference type="ARBA" id="ARBA00022679"/>
    </source>
</evidence>
<keyword evidence="3" id="KW-0949">S-adenosyl-L-methionine</keyword>
<dbReference type="InterPro" id="IPR029063">
    <property type="entry name" value="SAM-dependent_MTases_sf"/>
</dbReference>
<proteinExistence type="predicted"/>
<dbReference type="EC" id="2.1.1.191" evidence="6"/>
<dbReference type="RefSeq" id="WP_184747274.1">
    <property type="nucleotide sequence ID" value="NZ_JACHGJ010000005.1"/>
</dbReference>
<dbReference type="Proteomes" id="UP000587760">
    <property type="component" value="Unassembled WGS sequence"/>
</dbReference>
<gene>
    <name evidence="6" type="ORF">HNR50_002701</name>
</gene>
<keyword evidence="1 6" id="KW-0489">Methyltransferase</keyword>
<organism evidence="6 7">
    <name type="scientific">Spirochaeta isovalerica</name>
    <dbReference type="NCBI Taxonomy" id="150"/>
    <lineage>
        <taxon>Bacteria</taxon>
        <taxon>Pseudomonadati</taxon>
        <taxon>Spirochaetota</taxon>
        <taxon>Spirochaetia</taxon>
        <taxon>Spirochaetales</taxon>
        <taxon>Spirochaetaceae</taxon>
        <taxon>Spirochaeta</taxon>
    </lineage>
</organism>
<evidence type="ECO:0000256" key="3">
    <source>
        <dbReference type="ARBA" id="ARBA00022691"/>
    </source>
</evidence>
<dbReference type="GO" id="GO:0032259">
    <property type="term" value="P:methylation"/>
    <property type="evidence" value="ECO:0007669"/>
    <property type="project" value="UniProtKB-KW"/>
</dbReference>
<evidence type="ECO:0000313" key="7">
    <source>
        <dbReference type="Proteomes" id="UP000587760"/>
    </source>
</evidence>
<dbReference type="CDD" id="cd02440">
    <property type="entry name" value="AdoMet_MTases"/>
    <property type="match status" value="1"/>
</dbReference>
<dbReference type="EMBL" id="JACHGJ010000005">
    <property type="protein sequence ID" value="MBB6481028.1"/>
    <property type="molecule type" value="Genomic_DNA"/>
</dbReference>
<feature type="transmembrane region" description="Helical" evidence="4">
    <location>
        <begin position="145"/>
        <end position="168"/>
    </location>
</feature>
<keyword evidence="4" id="KW-0472">Membrane</keyword>
<dbReference type="GO" id="GO:0008168">
    <property type="term" value="F:methyltransferase activity"/>
    <property type="evidence" value="ECO:0007669"/>
    <property type="project" value="UniProtKB-KW"/>
</dbReference>
<dbReference type="Gene3D" id="3.40.50.150">
    <property type="entry name" value="Vaccinia Virus protein VP39"/>
    <property type="match status" value="1"/>
</dbReference>
<dbReference type="InterPro" id="IPR019614">
    <property type="entry name" value="SAM-dep_methyl-trfase"/>
</dbReference>
<feature type="domain" description="S-adenosylmethionine-dependent methyltransferase" evidence="5">
    <location>
        <begin position="27"/>
        <end position="303"/>
    </location>
</feature>
<evidence type="ECO:0000256" key="1">
    <source>
        <dbReference type="ARBA" id="ARBA00022603"/>
    </source>
</evidence>
<keyword evidence="4" id="KW-1133">Transmembrane helix</keyword>
<accession>A0A841REI2</accession>
<evidence type="ECO:0000259" key="5">
    <source>
        <dbReference type="Pfam" id="PF10672"/>
    </source>
</evidence>
<protein>
    <submittedName>
        <fullName evidence="6">23S rRNA (Cytosine1962-C5)-methyltransferase</fullName>
        <ecNumber evidence="6">2.1.1.191</ecNumber>
    </submittedName>
</protein>
<name>A0A841REI2_9SPIO</name>
<reference evidence="6 7" key="1">
    <citation type="submission" date="2020-08" db="EMBL/GenBank/DDBJ databases">
        <title>Genomic Encyclopedia of Type Strains, Phase IV (KMG-IV): sequencing the most valuable type-strain genomes for metagenomic binning, comparative biology and taxonomic classification.</title>
        <authorList>
            <person name="Goeker M."/>
        </authorList>
    </citation>
    <scope>NUCLEOTIDE SEQUENCE [LARGE SCALE GENOMIC DNA]</scope>
    <source>
        <strain evidence="6 7">DSM 2461</strain>
    </source>
</reference>
<dbReference type="SUPFAM" id="SSF53335">
    <property type="entry name" value="S-adenosyl-L-methionine-dependent methyltransferases"/>
    <property type="match status" value="1"/>
</dbReference>
<keyword evidence="4" id="KW-0812">Transmembrane</keyword>
<keyword evidence="7" id="KW-1185">Reference proteome</keyword>